<dbReference type="SUPFAM" id="SSF54695">
    <property type="entry name" value="POZ domain"/>
    <property type="match status" value="1"/>
</dbReference>
<feature type="compositionally biased region" description="Low complexity" evidence="1">
    <location>
        <begin position="27"/>
        <end position="54"/>
    </location>
</feature>
<dbReference type="OrthoDB" id="45365at2759"/>
<dbReference type="GO" id="GO:0008344">
    <property type="term" value="P:adult locomotory behavior"/>
    <property type="evidence" value="ECO:0007669"/>
    <property type="project" value="TreeGrafter"/>
</dbReference>
<dbReference type="WBParaSite" id="HPBE_0002451701-mRNA-1">
    <property type="protein sequence ID" value="HPBE_0002451701-mRNA-1"/>
    <property type="gene ID" value="HPBE_0002451701"/>
</dbReference>
<evidence type="ECO:0000313" key="5">
    <source>
        <dbReference type="WBParaSite" id="HPBE_0002451701-mRNA-1"/>
    </source>
</evidence>
<dbReference type="InterPro" id="IPR052407">
    <property type="entry name" value="BTB_POZ_domain_cont_9"/>
</dbReference>
<dbReference type="EMBL" id="UZAH01036455">
    <property type="protein sequence ID" value="VDP45573.1"/>
    <property type="molecule type" value="Genomic_DNA"/>
</dbReference>
<reference evidence="5" key="2">
    <citation type="submission" date="2019-09" db="UniProtKB">
        <authorList>
            <consortium name="WormBaseParasite"/>
        </authorList>
    </citation>
    <scope>IDENTIFICATION</scope>
</reference>
<evidence type="ECO:0000313" key="3">
    <source>
        <dbReference type="EMBL" id="VDP45573.1"/>
    </source>
</evidence>
<dbReference type="Pfam" id="PF00651">
    <property type="entry name" value="BTB"/>
    <property type="match status" value="1"/>
</dbReference>
<protein>
    <submittedName>
        <fullName evidence="5">BTB domain-containing protein</fullName>
    </submittedName>
</protein>
<accession>A0A183GP97</accession>
<dbReference type="PROSITE" id="PS50097">
    <property type="entry name" value="BTB"/>
    <property type="match status" value="1"/>
</dbReference>
<accession>A0A3P8HGU3</accession>
<dbReference type="GO" id="GO:0005737">
    <property type="term" value="C:cytoplasm"/>
    <property type="evidence" value="ECO:0007669"/>
    <property type="project" value="TreeGrafter"/>
</dbReference>
<dbReference type="Gene3D" id="3.30.710.10">
    <property type="entry name" value="Potassium Channel Kv1.1, Chain A"/>
    <property type="match status" value="1"/>
</dbReference>
<reference evidence="3 4" key="1">
    <citation type="submission" date="2018-11" db="EMBL/GenBank/DDBJ databases">
        <authorList>
            <consortium name="Pathogen Informatics"/>
        </authorList>
    </citation>
    <scope>NUCLEOTIDE SEQUENCE [LARGE SCALE GENOMIC DNA]</scope>
</reference>
<dbReference type="InterPro" id="IPR000210">
    <property type="entry name" value="BTB/POZ_dom"/>
</dbReference>
<dbReference type="GO" id="GO:0050804">
    <property type="term" value="P:modulation of chemical synaptic transmission"/>
    <property type="evidence" value="ECO:0007669"/>
    <property type="project" value="TreeGrafter"/>
</dbReference>
<dbReference type="PANTHER" id="PTHR46306:SF1">
    <property type="entry name" value="BTB_POZ DOMAIN-CONTAINING PROTEIN 9"/>
    <property type="match status" value="1"/>
</dbReference>
<evidence type="ECO:0000256" key="1">
    <source>
        <dbReference type="SAM" id="MobiDB-lite"/>
    </source>
</evidence>
<feature type="domain" description="BTB" evidence="2">
    <location>
        <begin position="159"/>
        <end position="226"/>
    </location>
</feature>
<evidence type="ECO:0000259" key="2">
    <source>
        <dbReference type="PROSITE" id="PS50097"/>
    </source>
</evidence>
<dbReference type="GO" id="GO:0048512">
    <property type="term" value="P:circadian behavior"/>
    <property type="evidence" value="ECO:0007669"/>
    <property type="project" value="TreeGrafter"/>
</dbReference>
<evidence type="ECO:0000313" key="4">
    <source>
        <dbReference type="Proteomes" id="UP000050761"/>
    </source>
</evidence>
<proteinExistence type="predicted"/>
<keyword evidence="4" id="KW-1185">Reference proteome</keyword>
<dbReference type="AlphaFoldDB" id="A0A183GP97"/>
<sequence>MLYFDDASPTLRPVTDSRSPTSPTPTLPQTSSVPSATSSTDSVAASSASATSSAGEHRSSVLKEPDQLLQLLKQLISSKCLRLHLMSQKELLTTVRRSEHFAAISGELSNCILDAMELKDSETCPRRYQPPDYSAGLIRSDEEFLNGIEDVLFLKPEFSDLTLVAGRERFPAHRVILAFRSEYFRAMLYGGLMESVQTEIELKEVNPTALRAVLKYIYSVEIDLSELNVEEILATLRLAHEYGLTKFQEAIVDYLKVILKFSQKARYSP</sequence>
<organism evidence="4 5">
    <name type="scientific">Heligmosomoides polygyrus</name>
    <name type="common">Parasitic roundworm</name>
    <dbReference type="NCBI Taxonomy" id="6339"/>
    <lineage>
        <taxon>Eukaryota</taxon>
        <taxon>Metazoa</taxon>
        <taxon>Ecdysozoa</taxon>
        <taxon>Nematoda</taxon>
        <taxon>Chromadorea</taxon>
        <taxon>Rhabditida</taxon>
        <taxon>Rhabditina</taxon>
        <taxon>Rhabditomorpha</taxon>
        <taxon>Strongyloidea</taxon>
        <taxon>Heligmosomidae</taxon>
        <taxon>Heligmosomoides</taxon>
    </lineage>
</organism>
<feature type="region of interest" description="Disordered" evidence="1">
    <location>
        <begin position="1"/>
        <end position="60"/>
    </location>
</feature>
<name>A0A183GP97_HELPZ</name>
<dbReference type="Proteomes" id="UP000050761">
    <property type="component" value="Unassembled WGS sequence"/>
</dbReference>
<gene>
    <name evidence="3" type="ORF">HPBE_LOCUS24516</name>
</gene>
<dbReference type="InterPro" id="IPR011333">
    <property type="entry name" value="SKP1/BTB/POZ_sf"/>
</dbReference>
<dbReference type="PANTHER" id="PTHR46306">
    <property type="entry name" value="BTB/POZ DOMAIN-CONTAINING PROTEIN 9"/>
    <property type="match status" value="1"/>
</dbReference>
<dbReference type="SMART" id="SM00225">
    <property type="entry name" value="BTB"/>
    <property type="match status" value="1"/>
</dbReference>